<dbReference type="Gene3D" id="1.10.357.10">
    <property type="entry name" value="Tetracycline Repressor, domain 2"/>
    <property type="match status" value="1"/>
</dbReference>
<sequence length="217" mass="24179">MTDAVTTRRKRGPYAPTLKRRRAIAAAVLDLVDEVGPESLTTVQVAERSGTPETTVLYHFPTRDDLLVAALELADELGAALHHVDDPEIRLDLDDFAASYRPPSIEDPRFRLSRLVRGLAATPGTSAADYVHRRTQRQVEIFSRIFEQRKRDGLAHPDVDSVNLARQVIAMWEGLEIVFAAEPDVDGGRLLADAIRRLSGENWMELRRAIGDAGRSF</sequence>
<evidence type="ECO:0000256" key="1">
    <source>
        <dbReference type="ARBA" id="ARBA00023015"/>
    </source>
</evidence>
<feature type="DNA-binding region" description="H-T-H motif" evidence="4">
    <location>
        <begin position="41"/>
        <end position="60"/>
    </location>
</feature>
<dbReference type="InterPro" id="IPR001647">
    <property type="entry name" value="HTH_TetR"/>
</dbReference>
<feature type="domain" description="HTH tetR-type" evidence="5">
    <location>
        <begin position="18"/>
        <end position="78"/>
    </location>
</feature>
<evidence type="ECO:0000256" key="2">
    <source>
        <dbReference type="ARBA" id="ARBA00023125"/>
    </source>
</evidence>
<dbReference type="InterPro" id="IPR036271">
    <property type="entry name" value="Tet_transcr_reg_TetR-rel_C_sf"/>
</dbReference>
<keyword evidence="2 4" id="KW-0238">DNA-binding</keyword>
<dbReference type="Proteomes" id="UP001610861">
    <property type="component" value="Unassembled WGS sequence"/>
</dbReference>
<dbReference type="PANTHER" id="PTHR30055">
    <property type="entry name" value="HTH-TYPE TRANSCRIPTIONAL REGULATOR RUTR"/>
    <property type="match status" value="1"/>
</dbReference>
<dbReference type="RefSeq" id="WP_396638973.1">
    <property type="nucleotide sequence ID" value="NZ_JBIQWL010000001.1"/>
</dbReference>
<dbReference type="InterPro" id="IPR009057">
    <property type="entry name" value="Homeodomain-like_sf"/>
</dbReference>
<dbReference type="PROSITE" id="PS50977">
    <property type="entry name" value="HTH_TETR_2"/>
    <property type="match status" value="1"/>
</dbReference>
<dbReference type="SUPFAM" id="SSF48498">
    <property type="entry name" value="Tetracyclin repressor-like, C-terminal domain"/>
    <property type="match status" value="1"/>
</dbReference>
<accession>A0ABW7Q2I5</accession>
<dbReference type="PANTHER" id="PTHR30055:SF234">
    <property type="entry name" value="HTH-TYPE TRANSCRIPTIONAL REGULATOR BETI"/>
    <property type="match status" value="1"/>
</dbReference>
<gene>
    <name evidence="6" type="ORF">ACH3VR_01470</name>
</gene>
<keyword evidence="3" id="KW-0804">Transcription</keyword>
<evidence type="ECO:0000256" key="3">
    <source>
        <dbReference type="ARBA" id="ARBA00023163"/>
    </source>
</evidence>
<organism evidence="6 7">
    <name type="scientific">Microbacterium alkaliflavum</name>
    <dbReference type="NCBI Taxonomy" id="3248839"/>
    <lineage>
        <taxon>Bacteria</taxon>
        <taxon>Bacillati</taxon>
        <taxon>Actinomycetota</taxon>
        <taxon>Actinomycetes</taxon>
        <taxon>Micrococcales</taxon>
        <taxon>Microbacteriaceae</taxon>
        <taxon>Microbacterium</taxon>
    </lineage>
</organism>
<keyword evidence="1" id="KW-0805">Transcription regulation</keyword>
<evidence type="ECO:0000313" key="6">
    <source>
        <dbReference type="EMBL" id="MFH8249020.1"/>
    </source>
</evidence>
<dbReference type="InterPro" id="IPR050109">
    <property type="entry name" value="HTH-type_TetR-like_transc_reg"/>
</dbReference>
<proteinExistence type="predicted"/>
<comment type="caution">
    <text evidence="6">The sequence shown here is derived from an EMBL/GenBank/DDBJ whole genome shotgun (WGS) entry which is preliminary data.</text>
</comment>
<keyword evidence="7" id="KW-1185">Reference proteome</keyword>
<dbReference type="Pfam" id="PF00440">
    <property type="entry name" value="TetR_N"/>
    <property type="match status" value="1"/>
</dbReference>
<reference evidence="6 7" key="1">
    <citation type="submission" date="2024-09" db="EMBL/GenBank/DDBJ databases">
        <authorList>
            <person name="Pan X."/>
        </authorList>
    </citation>
    <scope>NUCLEOTIDE SEQUENCE [LARGE SCALE GENOMIC DNA]</scope>
    <source>
        <strain evidence="6 7">B2969</strain>
    </source>
</reference>
<dbReference type="EMBL" id="JBIQWL010000001">
    <property type="protein sequence ID" value="MFH8249020.1"/>
    <property type="molecule type" value="Genomic_DNA"/>
</dbReference>
<name>A0ABW7Q2I5_9MICO</name>
<evidence type="ECO:0000256" key="4">
    <source>
        <dbReference type="PROSITE-ProRule" id="PRU00335"/>
    </source>
</evidence>
<evidence type="ECO:0000313" key="7">
    <source>
        <dbReference type="Proteomes" id="UP001610861"/>
    </source>
</evidence>
<dbReference type="SUPFAM" id="SSF46689">
    <property type="entry name" value="Homeodomain-like"/>
    <property type="match status" value="1"/>
</dbReference>
<evidence type="ECO:0000259" key="5">
    <source>
        <dbReference type="PROSITE" id="PS50977"/>
    </source>
</evidence>
<protein>
    <submittedName>
        <fullName evidence="6">TetR/AcrR family transcriptional regulator</fullName>
    </submittedName>
</protein>